<proteinExistence type="predicted"/>
<dbReference type="EMBL" id="BJZV01000022">
    <property type="protein sequence ID" value="GEP11690.1"/>
    <property type="molecule type" value="Genomic_DNA"/>
</dbReference>
<dbReference type="AlphaFoldDB" id="A0A512JP13"/>
<evidence type="ECO:0000256" key="1">
    <source>
        <dbReference type="SAM" id="Phobius"/>
    </source>
</evidence>
<sequence>MPFLLPHLHAAEAYGIAAGYGSIAIFALMAAGFGKAPLVREA</sequence>
<organism evidence="2 3">
    <name type="scientific">Methylobacterium gnaphalii</name>
    <dbReference type="NCBI Taxonomy" id="1010610"/>
    <lineage>
        <taxon>Bacteria</taxon>
        <taxon>Pseudomonadati</taxon>
        <taxon>Pseudomonadota</taxon>
        <taxon>Alphaproteobacteria</taxon>
        <taxon>Hyphomicrobiales</taxon>
        <taxon>Methylobacteriaceae</taxon>
        <taxon>Methylobacterium</taxon>
    </lineage>
</organism>
<protein>
    <submittedName>
        <fullName evidence="2">Uncharacterized protein</fullName>
    </submittedName>
</protein>
<reference evidence="2 3" key="1">
    <citation type="submission" date="2019-07" db="EMBL/GenBank/DDBJ databases">
        <title>Whole genome shotgun sequence of Methylobacterium gnaphalii NBRC 107716.</title>
        <authorList>
            <person name="Hosoyama A."/>
            <person name="Uohara A."/>
            <person name="Ohji S."/>
            <person name="Ichikawa N."/>
        </authorList>
    </citation>
    <scope>NUCLEOTIDE SEQUENCE [LARGE SCALE GENOMIC DNA]</scope>
    <source>
        <strain evidence="2 3">NBRC 107716</strain>
    </source>
</reference>
<evidence type="ECO:0000313" key="2">
    <source>
        <dbReference type="EMBL" id="GEP11690.1"/>
    </source>
</evidence>
<keyword evidence="1" id="KW-0812">Transmembrane</keyword>
<keyword evidence="1" id="KW-1133">Transmembrane helix</keyword>
<name>A0A512JP13_9HYPH</name>
<accession>A0A512JP13</accession>
<keyword evidence="3" id="KW-1185">Reference proteome</keyword>
<dbReference type="Proteomes" id="UP000321750">
    <property type="component" value="Unassembled WGS sequence"/>
</dbReference>
<gene>
    <name evidence="2" type="ORF">MGN01_35350</name>
</gene>
<evidence type="ECO:0000313" key="3">
    <source>
        <dbReference type="Proteomes" id="UP000321750"/>
    </source>
</evidence>
<dbReference type="RefSeq" id="WP_280178554.1">
    <property type="nucleotide sequence ID" value="NZ_BJZV01000022.1"/>
</dbReference>
<keyword evidence="1" id="KW-0472">Membrane</keyword>
<comment type="caution">
    <text evidence="2">The sequence shown here is derived from an EMBL/GenBank/DDBJ whole genome shotgun (WGS) entry which is preliminary data.</text>
</comment>
<feature type="transmembrane region" description="Helical" evidence="1">
    <location>
        <begin position="13"/>
        <end position="33"/>
    </location>
</feature>